<evidence type="ECO:0000313" key="1">
    <source>
        <dbReference type="EMBL" id="CAG8446975.1"/>
    </source>
</evidence>
<proteinExistence type="predicted"/>
<evidence type="ECO:0000313" key="2">
    <source>
        <dbReference type="Proteomes" id="UP000789706"/>
    </source>
</evidence>
<dbReference type="EMBL" id="CAJVPK010000092">
    <property type="protein sequence ID" value="CAG8446975.1"/>
    <property type="molecule type" value="Genomic_DNA"/>
</dbReference>
<protein>
    <submittedName>
        <fullName evidence="1">2399_t:CDS:1</fullName>
    </submittedName>
</protein>
<organism evidence="1 2">
    <name type="scientific">Diversispora eburnea</name>
    <dbReference type="NCBI Taxonomy" id="1213867"/>
    <lineage>
        <taxon>Eukaryota</taxon>
        <taxon>Fungi</taxon>
        <taxon>Fungi incertae sedis</taxon>
        <taxon>Mucoromycota</taxon>
        <taxon>Glomeromycotina</taxon>
        <taxon>Glomeromycetes</taxon>
        <taxon>Diversisporales</taxon>
        <taxon>Diversisporaceae</taxon>
        <taxon>Diversispora</taxon>
    </lineage>
</organism>
<reference evidence="1" key="1">
    <citation type="submission" date="2021-06" db="EMBL/GenBank/DDBJ databases">
        <authorList>
            <person name="Kallberg Y."/>
            <person name="Tangrot J."/>
            <person name="Rosling A."/>
        </authorList>
    </citation>
    <scope>NUCLEOTIDE SEQUENCE</scope>
    <source>
        <strain evidence="1">AZ414A</strain>
    </source>
</reference>
<dbReference type="Proteomes" id="UP000789706">
    <property type="component" value="Unassembled WGS sequence"/>
</dbReference>
<dbReference type="AlphaFoldDB" id="A0A9N8YT22"/>
<gene>
    <name evidence="1" type="ORF">DEBURN_LOCUS1861</name>
</gene>
<keyword evidence="2" id="KW-1185">Reference proteome</keyword>
<comment type="caution">
    <text evidence="1">The sequence shown here is derived from an EMBL/GenBank/DDBJ whole genome shotgun (WGS) entry which is preliminary data.</text>
</comment>
<accession>A0A9N8YT22</accession>
<sequence>MTGTSALICHMKNTKCKKYIKVNKLQQTLQLSTSSLLQFKVINEKTTCENCKDIVKDFKLKVHMIIQEASGHLSYITNL</sequence>
<name>A0A9N8YT22_9GLOM</name>